<name>A0A6C0G2K3_9BACL</name>
<reference evidence="5 6" key="1">
    <citation type="submission" date="2020-01" db="EMBL/GenBank/DDBJ databases">
        <title>Paenibacillus sp. nov., isolated from tomato rhizosphere.</title>
        <authorList>
            <person name="Weon H.-Y."/>
            <person name="Lee S.A."/>
        </authorList>
    </citation>
    <scope>NUCLEOTIDE SEQUENCE [LARGE SCALE GENOMIC DNA]</scope>
    <source>
        <strain evidence="5 6">12200R-189</strain>
    </source>
</reference>
<organism evidence="5 6">
    <name type="scientific">Paenibacillus lycopersici</name>
    <dbReference type="NCBI Taxonomy" id="2704462"/>
    <lineage>
        <taxon>Bacteria</taxon>
        <taxon>Bacillati</taxon>
        <taxon>Bacillota</taxon>
        <taxon>Bacilli</taxon>
        <taxon>Bacillales</taxon>
        <taxon>Paenibacillaceae</taxon>
        <taxon>Paenibacillus</taxon>
    </lineage>
</organism>
<evidence type="ECO:0000256" key="2">
    <source>
        <dbReference type="ARBA" id="ARBA00023125"/>
    </source>
</evidence>
<dbReference type="AlphaFoldDB" id="A0A6C0G2K3"/>
<feature type="domain" description="HTH araC/xylS-type" evidence="4">
    <location>
        <begin position="1"/>
        <end position="92"/>
    </location>
</feature>
<dbReference type="PANTHER" id="PTHR43280">
    <property type="entry name" value="ARAC-FAMILY TRANSCRIPTIONAL REGULATOR"/>
    <property type="match status" value="1"/>
</dbReference>
<dbReference type="InterPro" id="IPR020449">
    <property type="entry name" value="Tscrpt_reg_AraC-type_HTH"/>
</dbReference>
<sequence>MAELDGDLSLPRLADVVYLNPVYLSRLYKQKTGIGLSDYIVNAKIAKAKELLAEAKWKVHEIAAKVGYDSTPSFTRFFKRQTNLSPQEYRDSISGAQS</sequence>
<dbReference type="RefSeq" id="WP_162359477.1">
    <property type="nucleotide sequence ID" value="NZ_CP048209.1"/>
</dbReference>
<evidence type="ECO:0000256" key="1">
    <source>
        <dbReference type="ARBA" id="ARBA00023015"/>
    </source>
</evidence>
<keyword evidence="1" id="KW-0805">Transcription regulation</keyword>
<dbReference type="GO" id="GO:0043565">
    <property type="term" value="F:sequence-specific DNA binding"/>
    <property type="evidence" value="ECO:0007669"/>
    <property type="project" value="InterPro"/>
</dbReference>
<keyword evidence="6" id="KW-1185">Reference proteome</keyword>
<dbReference type="Pfam" id="PF12833">
    <property type="entry name" value="HTH_18"/>
    <property type="match status" value="1"/>
</dbReference>
<dbReference type="Proteomes" id="UP000476064">
    <property type="component" value="Chromosome"/>
</dbReference>
<evidence type="ECO:0000313" key="6">
    <source>
        <dbReference type="Proteomes" id="UP000476064"/>
    </source>
</evidence>
<proteinExistence type="predicted"/>
<evidence type="ECO:0000256" key="3">
    <source>
        <dbReference type="ARBA" id="ARBA00023163"/>
    </source>
</evidence>
<keyword evidence="3" id="KW-0804">Transcription</keyword>
<evidence type="ECO:0000313" key="5">
    <source>
        <dbReference type="EMBL" id="QHT63047.1"/>
    </source>
</evidence>
<dbReference type="InterPro" id="IPR018060">
    <property type="entry name" value="HTH_AraC"/>
</dbReference>
<dbReference type="PROSITE" id="PS01124">
    <property type="entry name" value="HTH_ARAC_FAMILY_2"/>
    <property type="match status" value="1"/>
</dbReference>
<dbReference type="SUPFAM" id="SSF46689">
    <property type="entry name" value="Homeodomain-like"/>
    <property type="match status" value="1"/>
</dbReference>
<dbReference type="Gene3D" id="1.10.10.60">
    <property type="entry name" value="Homeodomain-like"/>
    <property type="match status" value="2"/>
</dbReference>
<evidence type="ECO:0000259" key="4">
    <source>
        <dbReference type="PROSITE" id="PS01124"/>
    </source>
</evidence>
<dbReference type="InterPro" id="IPR018062">
    <property type="entry name" value="HTH_AraC-typ_CS"/>
</dbReference>
<keyword evidence="2" id="KW-0238">DNA-binding</keyword>
<dbReference type="EMBL" id="CP048209">
    <property type="protein sequence ID" value="QHT63047.1"/>
    <property type="molecule type" value="Genomic_DNA"/>
</dbReference>
<dbReference type="PANTHER" id="PTHR43280:SF28">
    <property type="entry name" value="HTH-TYPE TRANSCRIPTIONAL ACTIVATOR RHAS"/>
    <property type="match status" value="1"/>
</dbReference>
<dbReference type="SMART" id="SM00342">
    <property type="entry name" value="HTH_ARAC"/>
    <property type="match status" value="1"/>
</dbReference>
<protein>
    <submittedName>
        <fullName evidence="5">Helix-turn-helix transcriptional regulator</fullName>
    </submittedName>
</protein>
<dbReference type="KEGG" id="plyc:GXP70_25830"/>
<dbReference type="PROSITE" id="PS00041">
    <property type="entry name" value="HTH_ARAC_FAMILY_1"/>
    <property type="match status" value="1"/>
</dbReference>
<accession>A0A6C0G2K3</accession>
<dbReference type="GO" id="GO:0003700">
    <property type="term" value="F:DNA-binding transcription factor activity"/>
    <property type="evidence" value="ECO:0007669"/>
    <property type="project" value="InterPro"/>
</dbReference>
<dbReference type="InterPro" id="IPR009057">
    <property type="entry name" value="Homeodomain-like_sf"/>
</dbReference>
<gene>
    <name evidence="5" type="ORF">GXP70_25830</name>
</gene>
<dbReference type="PRINTS" id="PR00032">
    <property type="entry name" value="HTHARAC"/>
</dbReference>